<accession>A0ACD5WHZ4</accession>
<protein>
    <submittedName>
        <fullName evidence="1">Uncharacterized protein</fullName>
    </submittedName>
</protein>
<name>A0ACD5WHZ4_AVESA</name>
<keyword evidence="2" id="KW-1185">Reference proteome</keyword>
<proteinExistence type="predicted"/>
<reference evidence="1" key="2">
    <citation type="submission" date="2025-09" db="UniProtKB">
        <authorList>
            <consortium name="EnsemblPlants"/>
        </authorList>
    </citation>
    <scope>IDENTIFICATION</scope>
</reference>
<sequence length="346" mass="40243">MRKQTAEPAESCISNDGVSFLGQVISPLYEIIAAEAANNNNGRAAHSAWRNYDDFNEFFWSSKCFQLDWPWKLNSPFFSKPTRKEGLLHRNHHYGKTSFVEHRTFLHLYHSFHRLWMFLIMMFQGLTIIAFNNGSFDTNTALELLSLGPTYVVMKFIESVLDILMMYGAYSTSRGSAITRVIWRFFWFTMASFVICYLYIKALQDGAQSAFFKIYVVVISAYAGVQIIIGLLMSFPCCRGVTNACYSWSFVRLIQWMHQEHNYVGRGMHERPLDYIKYVAFWLVILAAKFSFTYFLQESLVYVFSLCSPTYQHQFVFQNDFSYADSTSRGTNKTDYQFQRLTVSVA</sequence>
<organism evidence="1 2">
    <name type="scientific">Avena sativa</name>
    <name type="common">Oat</name>
    <dbReference type="NCBI Taxonomy" id="4498"/>
    <lineage>
        <taxon>Eukaryota</taxon>
        <taxon>Viridiplantae</taxon>
        <taxon>Streptophyta</taxon>
        <taxon>Embryophyta</taxon>
        <taxon>Tracheophyta</taxon>
        <taxon>Spermatophyta</taxon>
        <taxon>Magnoliopsida</taxon>
        <taxon>Liliopsida</taxon>
        <taxon>Poales</taxon>
        <taxon>Poaceae</taxon>
        <taxon>BOP clade</taxon>
        <taxon>Pooideae</taxon>
        <taxon>Poodae</taxon>
        <taxon>Poeae</taxon>
        <taxon>Poeae Chloroplast Group 1 (Aveneae type)</taxon>
        <taxon>Aveninae</taxon>
        <taxon>Avena</taxon>
    </lineage>
</organism>
<dbReference type="EnsemblPlants" id="AVESA.00010b.r2.4AG0628300.1">
    <property type="protein sequence ID" value="AVESA.00010b.r2.4AG0628300.1.CDS"/>
    <property type="gene ID" value="AVESA.00010b.r2.4AG0628300"/>
</dbReference>
<reference evidence="1" key="1">
    <citation type="submission" date="2021-05" db="EMBL/GenBank/DDBJ databases">
        <authorList>
            <person name="Scholz U."/>
            <person name="Mascher M."/>
            <person name="Fiebig A."/>
        </authorList>
    </citation>
    <scope>NUCLEOTIDE SEQUENCE [LARGE SCALE GENOMIC DNA]</scope>
</reference>
<dbReference type="Proteomes" id="UP001732700">
    <property type="component" value="Chromosome 4A"/>
</dbReference>
<evidence type="ECO:0000313" key="1">
    <source>
        <dbReference type="EnsemblPlants" id="AVESA.00010b.r2.4AG0628300.1.CDS"/>
    </source>
</evidence>
<evidence type="ECO:0000313" key="2">
    <source>
        <dbReference type="Proteomes" id="UP001732700"/>
    </source>
</evidence>